<dbReference type="eggNOG" id="ENOG502S3IG">
    <property type="taxonomic scope" value="Eukaryota"/>
</dbReference>
<dbReference type="KEGG" id="phu:Phum_PHUM512530"/>
<keyword evidence="4" id="KW-1185">Reference proteome</keyword>
<dbReference type="OMA" id="PAEECEQ"/>
<reference evidence="2" key="1">
    <citation type="submission" date="2007-04" db="EMBL/GenBank/DDBJ databases">
        <title>Annotation of Pediculus humanus corporis strain USDA.</title>
        <authorList>
            <person name="Kirkness E."/>
            <person name="Hannick L."/>
            <person name="Hass B."/>
            <person name="Bruggner R."/>
            <person name="Lawson D."/>
            <person name="Bidwell S."/>
            <person name="Joardar V."/>
            <person name="Caler E."/>
            <person name="Walenz B."/>
            <person name="Inman J."/>
            <person name="Schobel S."/>
            <person name="Galinsky K."/>
            <person name="Amedeo P."/>
            <person name="Strausberg R."/>
        </authorList>
    </citation>
    <scope>NUCLEOTIDE SEQUENCE</scope>
    <source>
        <strain evidence="2">USDA</strain>
    </source>
</reference>
<dbReference type="EnsemblMetazoa" id="PHUM512530-RA">
    <property type="protein sequence ID" value="PHUM512530-PA"/>
    <property type="gene ID" value="PHUM512530"/>
</dbReference>
<dbReference type="EMBL" id="DS235845">
    <property type="protein sequence ID" value="EEB18370.1"/>
    <property type="molecule type" value="Genomic_DNA"/>
</dbReference>
<reference evidence="2" key="2">
    <citation type="submission" date="2007-04" db="EMBL/GenBank/DDBJ databases">
        <title>The genome of the human body louse.</title>
        <authorList>
            <consortium name="The Human Body Louse Genome Consortium"/>
            <person name="Kirkness E."/>
            <person name="Walenz B."/>
            <person name="Hass B."/>
            <person name="Bruggner R."/>
            <person name="Strausberg R."/>
        </authorList>
    </citation>
    <scope>NUCLEOTIDE SEQUENCE</scope>
    <source>
        <strain evidence="2">USDA</strain>
    </source>
</reference>
<reference evidence="3" key="3">
    <citation type="submission" date="2021-02" db="UniProtKB">
        <authorList>
            <consortium name="EnsemblMetazoa"/>
        </authorList>
    </citation>
    <scope>IDENTIFICATION</scope>
    <source>
        <strain evidence="3">USDA</strain>
    </source>
</reference>
<dbReference type="OrthoDB" id="8192147at2759"/>
<dbReference type="InParanoid" id="E0VYB4"/>
<sequence length="306" mass="33602">MSSVNEDRSLTSGIPIPQWMRIKTENYGFDPSTLSPPTHEGDFFYIKYPKPQQSGESVKLKSINEIIEVKERAFNKHTDSCKQFIPIIQDTVKVDKPKVMKPMGVDDGFKGEGAACGASVVEVAHQMISNKNKTMRPLTRVETEGNLSPTSSYLRTRRNSKSLPASPLSSPITKRKNNHGNNSNGLFGLNFQSGENSLRGSDDDIDKKSGSSWILSSLFAALESTESKKKDGGKDGSGGIIVDVKNSNKMTEYNKDKLKKKPLNETTDTGVAVDSIAPTSGVSQKNSFFKSKPYLRDLNLLTPTSM</sequence>
<protein>
    <submittedName>
        <fullName evidence="2 3">Uncharacterized protein</fullName>
    </submittedName>
</protein>
<feature type="region of interest" description="Disordered" evidence="1">
    <location>
        <begin position="139"/>
        <end position="188"/>
    </location>
</feature>
<dbReference type="HOGENOM" id="CLU_892041_0_0_1"/>
<feature type="compositionally biased region" description="Low complexity" evidence="1">
    <location>
        <begin position="161"/>
        <end position="171"/>
    </location>
</feature>
<gene>
    <name evidence="3" type="primary">8233092</name>
    <name evidence="2" type="ORF">Phum_PHUM512530</name>
</gene>
<organism>
    <name type="scientific">Pediculus humanus subsp. corporis</name>
    <name type="common">Body louse</name>
    <dbReference type="NCBI Taxonomy" id="121224"/>
    <lineage>
        <taxon>Eukaryota</taxon>
        <taxon>Metazoa</taxon>
        <taxon>Ecdysozoa</taxon>
        <taxon>Arthropoda</taxon>
        <taxon>Hexapoda</taxon>
        <taxon>Insecta</taxon>
        <taxon>Pterygota</taxon>
        <taxon>Neoptera</taxon>
        <taxon>Paraneoptera</taxon>
        <taxon>Psocodea</taxon>
        <taxon>Troctomorpha</taxon>
        <taxon>Phthiraptera</taxon>
        <taxon>Anoplura</taxon>
        <taxon>Pediculidae</taxon>
        <taxon>Pediculus</taxon>
    </lineage>
</organism>
<feature type="compositionally biased region" description="Polar residues" evidence="1">
    <location>
        <begin position="145"/>
        <end position="154"/>
    </location>
</feature>
<dbReference type="EMBL" id="AAZO01006233">
    <property type="status" value="NOT_ANNOTATED_CDS"/>
    <property type="molecule type" value="Genomic_DNA"/>
</dbReference>
<dbReference type="Proteomes" id="UP000009046">
    <property type="component" value="Unassembled WGS sequence"/>
</dbReference>
<proteinExistence type="predicted"/>
<evidence type="ECO:0000313" key="3">
    <source>
        <dbReference type="EnsemblMetazoa" id="PHUM512530-PA"/>
    </source>
</evidence>
<dbReference type="VEuPathDB" id="VectorBase:PHUM512530"/>
<feature type="compositionally biased region" description="Low complexity" evidence="1">
    <location>
        <begin position="179"/>
        <end position="188"/>
    </location>
</feature>
<evidence type="ECO:0000313" key="4">
    <source>
        <dbReference type="Proteomes" id="UP000009046"/>
    </source>
</evidence>
<accession>E0VYB4</accession>
<name>E0VYB4_PEDHC</name>
<dbReference type="GeneID" id="8233092"/>
<evidence type="ECO:0000256" key="1">
    <source>
        <dbReference type="SAM" id="MobiDB-lite"/>
    </source>
</evidence>
<dbReference type="RefSeq" id="XP_002431108.1">
    <property type="nucleotide sequence ID" value="XM_002431063.1"/>
</dbReference>
<dbReference type="CTD" id="8233092"/>
<evidence type="ECO:0000313" key="2">
    <source>
        <dbReference type="EMBL" id="EEB18370.1"/>
    </source>
</evidence>
<dbReference type="AlphaFoldDB" id="E0VYB4"/>